<feature type="non-terminal residue" evidence="1">
    <location>
        <position position="1"/>
    </location>
</feature>
<proteinExistence type="predicted"/>
<protein>
    <submittedName>
        <fullName evidence="1">Uncharacterized protein</fullName>
    </submittedName>
</protein>
<accession>A0A1S8X513</accession>
<evidence type="ECO:0000313" key="2">
    <source>
        <dbReference type="Proteomes" id="UP000243686"/>
    </source>
</evidence>
<feature type="non-terminal residue" evidence="1">
    <location>
        <position position="243"/>
    </location>
</feature>
<organism evidence="1 2">
    <name type="scientific">Opisthorchis viverrini</name>
    <name type="common">Southeast Asian liver fluke</name>
    <dbReference type="NCBI Taxonomy" id="6198"/>
    <lineage>
        <taxon>Eukaryota</taxon>
        <taxon>Metazoa</taxon>
        <taxon>Spiralia</taxon>
        <taxon>Lophotrochozoa</taxon>
        <taxon>Platyhelminthes</taxon>
        <taxon>Trematoda</taxon>
        <taxon>Digenea</taxon>
        <taxon>Opisthorchiida</taxon>
        <taxon>Opisthorchiata</taxon>
        <taxon>Opisthorchiidae</taxon>
        <taxon>Opisthorchis</taxon>
    </lineage>
</organism>
<reference evidence="1 2" key="1">
    <citation type="submission" date="2015-03" db="EMBL/GenBank/DDBJ databases">
        <title>Draft genome of the nematode, Opisthorchis viverrini.</title>
        <authorList>
            <person name="Mitreva M."/>
        </authorList>
    </citation>
    <scope>NUCLEOTIDE SEQUENCE [LARGE SCALE GENOMIC DNA]</scope>
    <source>
        <strain evidence="1">Khon Kaen</strain>
    </source>
</reference>
<sequence length="243" mass="27291">LVALLIQPAGVLGVKPILCTHAIRARIWDAISPPSEIPHEFIYAWVSNGQALMYSCIMISRDITWAEAENSHTVSVTARSFVHLEIRLPNDPNQCSGMEVFGKHLCYAHGSGEMEQMISKVRSSQSHVIVVFQPLLANSPGFELQFPLLTRLLLMLSDVSSKRFQSLRYQNLSTLIGDPRAQCYLTMRLAKYPRTCLPEWIGKAARVWPACGGQACDVKPRVCSFNAYRWRITHCLASPFICQ</sequence>
<dbReference type="AlphaFoldDB" id="A0A1S8X513"/>
<keyword evidence="2" id="KW-1185">Reference proteome</keyword>
<evidence type="ECO:0000313" key="1">
    <source>
        <dbReference type="EMBL" id="OON21788.1"/>
    </source>
</evidence>
<gene>
    <name evidence="1" type="ORF">X801_02312</name>
</gene>
<name>A0A1S8X513_OPIVI</name>
<dbReference type="EMBL" id="KV891991">
    <property type="protein sequence ID" value="OON21788.1"/>
    <property type="molecule type" value="Genomic_DNA"/>
</dbReference>
<dbReference type="Proteomes" id="UP000243686">
    <property type="component" value="Unassembled WGS sequence"/>
</dbReference>